<accession>A0AAC9AXF1</accession>
<evidence type="ECO:0000313" key="2">
    <source>
        <dbReference type="Proteomes" id="UP000076088"/>
    </source>
</evidence>
<reference evidence="1 2" key="2">
    <citation type="journal article" date="2016" name="Genome Announc.">
        <title>Complete Genome Sequence of Sphingopyxis macrogoltabida Strain 203N (NBRC 111659), a Polyethylene Glycol Degrader.</title>
        <authorList>
            <person name="Ohtsubo Y."/>
            <person name="Nonoyama S."/>
            <person name="Nagata Y."/>
            <person name="Numata M."/>
            <person name="Tsuchikane K."/>
            <person name="Hosoyama A."/>
            <person name="Yamazoe A."/>
            <person name="Tsuda M."/>
            <person name="Fujita N."/>
            <person name="Kawai F."/>
        </authorList>
    </citation>
    <scope>NUCLEOTIDE SEQUENCE [LARGE SCALE GENOMIC DNA]</scope>
    <source>
        <strain evidence="1 2">203N</strain>
    </source>
</reference>
<dbReference type="AlphaFoldDB" id="A0AAC9AXF1"/>
<protein>
    <submittedName>
        <fullName evidence="1">Uncharacterized protein</fullName>
    </submittedName>
</protein>
<sequence length="89" mass="10002">MPDKAATMPYWPRLMSVELAALYLGIGTTTLSQDGPVPKRKGRRILYDIQDLDRWADALDGQPLDEGQKKDEGTDMLARVRERIARGSD</sequence>
<reference evidence="2" key="1">
    <citation type="submission" date="2015-11" db="EMBL/GenBank/DDBJ databases">
        <title>Complete genome sequence of a polyethylene-glycol degrader Sphingopyxis macrogoltabida 203N (NBRC 111659).</title>
        <authorList>
            <person name="Yoshiyuki O."/>
            <person name="Shouta N."/>
            <person name="Nagata Y."/>
            <person name="Numata M."/>
            <person name="Tsuchikane K."/>
            <person name="Hosoyama A."/>
            <person name="Yamazoe A."/>
            <person name="Tsuda M."/>
            <person name="Fujita N."/>
            <person name="Kawai F."/>
        </authorList>
    </citation>
    <scope>NUCLEOTIDE SEQUENCE [LARGE SCALE GENOMIC DNA]</scope>
    <source>
        <strain evidence="2">203N</strain>
    </source>
</reference>
<dbReference type="RefSeq" id="WP_054731598.1">
    <property type="nucleotide sequence ID" value="NZ_CP009429.1"/>
</dbReference>
<organism evidence="1 2">
    <name type="scientific">Sphingopyxis macrogoltabida</name>
    <name type="common">Sphingomonas macrogoltabidus</name>
    <dbReference type="NCBI Taxonomy" id="33050"/>
    <lineage>
        <taxon>Bacteria</taxon>
        <taxon>Pseudomonadati</taxon>
        <taxon>Pseudomonadota</taxon>
        <taxon>Alphaproteobacteria</taxon>
        <taxon>Sphingomonadales</taxon>
        <taxon>Sphingomonadaceae</taxon>
        <taxon>Sphingopyxis</taxon>
    </lineage>
</organism>
<gene>
    <name evidence="1" type="ORF">ATM17_21415</name>
</gene>
<dbReference type="KEGG" id="smaz:LH19_20825"/>
<dbReference type="EMBL" id="CP013344">
    <property type="protein sequence ID" value="AMU91578.1"/>
    <property type="molecule type" value="Genomic_DNA"/>
</dbReference>
<name>A0AAC9AXF1_SPHMC</name>
<keyword evidence="2" id="KW-1185">Reference proteome</keyword>
<proteinExistence type="predicted"/>
<dbReference type="Proteomes" id="UP000076088">
    <property type="component" value="Chromosome"/>
</dbReference>
<evidence type="ECO:0000313" key="1">
    <source>
        <dbReference type="EMBL" id="AMU91578.1"/>
    </source>
</evidence>